<dbReference type="RefSeq" id="WP_274512439.1">
    <property type="nucleotide sequence ID" value="NZ_CP082270.1"/>
</dbReference>
<dbReference type="InterPro" id="IPR021146">
    <property type="entry name" value="Phage_gp6-like_head-tail"/>
</dbReference>
<dbReference type="CDD" id="cd08054">
    <property type="entry name" value="gp6"/>
    <property type="match status" value="1"/>
</dbReference>
<evidence type="ECO:0000313" key="2">
    <source>
        <dbReference type="Proteomes" id="UP001216828"/>
    </source>
</evidence>
<keyword evidence="2" id="KW-1185">Reference proteome</keyword>
<dbReference type="Gene3D" id="1.10.3230.30">
    <property type="entry name" value="Phage gp6-like head-tail connector protein"/>
    <property type="match status" value="1"/>
</dbReference>
<dbReference type="EMBL" id="CP082270">
    <property type="protein sequence ID" value="WDM65324.1"/>
    <property type="molecule type" value="Genomic_DNA"/>
</dbReference>
<accession>A0ABY7Y5S5</accession>
<gene>
    <name evidence="1" type="ORF">K5L94_08650</name>
</gene>
<sequence length="102" mass="11430">MAVTLDLELVRKQCNIVADVDDALLQQYVAAALSHIEQHCDRRLVEGEPAGPDEMKLSPDVMQAALLLVGHWVANREAIVVGEVSTEVQFGVERLLWYRKTF</sequence>
<dbReference type="NCBIfam" id="TIGR01560">
    <property type="entry name" value="put_DNA_pack"/>
    <property type="match status" value="1"/>
</dbReference>
<protein>
    <submittedName>
        <fullName evidence="1">Head-tail connector protein</fullName>
    </submittedName>
</protein>
<evidence type="ECO:0000313" key="1">
    <source>
        <dbReference type="EMBL" id="WDM65324.1"/>
    </source>
</evidence>
<proteinExistence type="predicted"/>
<reference evidence="1 2" key="1">
    <citation type="submission" date="2021-08" db="EMBL/GenBank/DDBJ databases">
        <title>Stenotrophomonas forensis sp. nov., isolated from contaminated viral transport media.</title>
        <authorList>
            <person name="Nguyen S.V."/>
            <person name="Edwards D."/>
            <person name="Scott S."/>
            <person name="Doss J."/>
            <person name="Merid S."/>
            <person name="Zelaya E."/>
            <person name="Maza C."/>
            <person name="Mann M."/>
            <person name="Hamilton B."/>
            <person name="Blackwell R."/>
            <person name="Tran A."/>
            <person name="Hauser J."/>
        </authorList>
    </citation>
    <scope>NUCLEOTIDE SEQUENCE [LARGE SCALE GENOMIC DNA]</scope>
    <source>
        <strain evidence="1 2">DFS-20110405</strain>
    </source>
</reference>
<dbReference type="InterPro" id="IPR006450">
    <property type="entry name" value="Phage_HK97_gp6-like"/>
</dbReference>
<dbReference type="Pfam" id="PF05135">
    <property type="entry name" value="Phage_connect_1"/>
    <property type="match status" value="1"/>
</dbReference>
<name>A0ABY7Y5S5_9GAMM</name>
<dbReference type="Proteomes" id="UP001216828">
    <property type="component" value="Chromosome"/>
</dbReference>
<organism evidence="1 2">
    <name type="scientific">Stenotrophomonas forensis</name>
    <dbReference type="NCBI Taxonomy" id="2871169"/>
    <lineage>
        <taxon>Bacteria</taxon>
        <taxon>Pseudomonadati</taxon>
        <taxon>Pseudomonadota</taxon>
        <taxon>Gammaproteobacteria</taxon>
        <taxon>Lysobacterales</taxon>
        <taxon>Lysobacteraceae</taxon>
        <taxon>Stenotrophomonas</taxon>
        <taxon>Stenotrophomonas maltophilia group</taxon>
    </lineage>
</organism>